<evidence type="ECO:0000313" key="1">
    <source>
        <dbReference type="EMBL" id="SDI47507.1"/>
    </source>
</evidence>
<evidence type="ECO:0000313" key="2">
    <source>
        <dbReference type="Proteomes" id="UP000182130"/>
    </source>
</evidence>
<name>A0A1G8KVY1_9MICC</name>
<keyword evidence="2" id="KW-1185">Reference proteome</keyword>
<dbReference type="AlphaFoldDB" id="A0A1G8KVY1"/>
<accession>A0A1G8KVY1</accession>
<gene>
    <name evidence="1" type="ORF">SAMN05216555_102381</name>
</gene>
<dbReference type="EMBL" id="FNEI01000002">
    <property type="protein sequence ID" value="SDI47507.1"/>
    <property type="molecule type" value="Genomic_DNA"/>
</dbReference>
<protein>
    <submittedName>
        <fullName evidence="1">Uncharacterized protein</fullName>
    </submittedName>
</protein>
<sequence length="59" mass="6289">MTGSEFGGEASIGTDYILTDDKPSYSTTAQDTVGLRLLTVGDHTVPVDCQAQSNLRQRA</sequence>
<reference evidence="2" key="1">
    <citation type="submission" date="2016-10" db="EMBL/GenBank/DDBJ databases">
        <authorList>
            <person name="Varghese N."/>
            <person name="Submissions S."/>
        </authorList>
    </citation>
    <scope>NUCLEOTIDE SEQUENCE [LARGE SCALE GENOMIC DNA]</scope>
    <source>
        <strain evidence="2">CGMCC 1.10783</strain>
    </source>
</reference>
<organism evidence="1 2">
    <name type="scientific">Arthrobacter cupressi</name>
    <dbReference type="NCBI Taxonomy" id="1045773"/>
    <lineage>
        <taxon>Bacteria</taxon>
        <taxon>Bacillati</taxon>
        <taxon>Actinomycetota</taxon>
        <taxon>Actinomycetes</taxon>
        <taxon>Micrococcales</taxon>
        <taxon>Micrococcaceae</taxon>
        <taxon>Arthrobacter</taxon>
    </lineage>
</organism>
<dbReference type="Proteomes" id="UP000182130">
    <property type="component" value="Unassembled WGS sequence"/>
</dbReference>
<proteinExistence type="predicted"/>